<evidence type="ECO:0000256" key="3">
    <source>
        <dbReference type="ARBA" id="ARBA00022676"/>
    </source>
</evidence>
<dbReference type="Pfam" id="PF00535">
    <property type="entry name" value="Glycos_transf_2"/>
    <property type="match status" value="1"/>
</dbReference>
<evidence type="ECO:0000256" key="4">
    <source>
        <dbReference type="ARBA" id="ARBA00022679"/>
    </source>
</evidence>
<comment type="caution">
    <text evidence="8">The sequence shown here is derived from an EMBL/GenBank/DDBJ whole genome shotgun (WGS) entry which is preliminary data.</text>
</comment>
<name>A0ABU1WMA3_9BURK</name>
<dbReference type="SUPFAM" id="SSF53448">
    <property type="entry name" value="Nucleotide-diphospho-sugar transferases"/>
    <property type="match status" value="1"/>
</dbReference>
<proteinExistence type="predicted"/>
<dbReference type="InterPro" id="IPR029044">
    <property type="entry name" value="Nucleotide-diphossugar_trans"/>
</dbReference>
<dbReference type="CDD" id="cd00761">
    <property type="entry name" value="Glyco_tranf_GTA_type"/>
    <property type="match status" value="1"/>
</dbReference>
<evidence type="ECO:0000256" key="1">
    <source>
        <dbReference type="ARBA" id="ARBA00004236"/>
    </source>
</evidence>
<dbReference type="PANTHER" id="PTHR43646">
    <property type="entry name" value="GLYCOSYLTRANSFERASE"/>
    <property type="match status" value="1"/>
</dbReference>
<dbReference type="PANTHER" id="PTHR43646:SF2">
    <property type="entry name" value="GLYCOSYLTRANSFERASE 2-LIKE DOMAIN-CONTAINING PROTEIN"/>
    <property type="match status" value="1"/>
</dbReference>
<keyword evidence="5 6" id="KW-0472">Membrane</keyword>
<feature type="transmembrane region" description="Helical" evidence="6">
    <location>
        <begin position="246"/>
        <end position="269"/>
    </location>
</feature>
<evidence type="ECO:0000259" key="7">
    <source>
        <dbReference type="Pfam" id="PF00535"/>
    </source>
</evidence>
<feature type="transmembrane region" description="Helical" evidence="6">
    <location>
        <begin position="289"/>
        <end position="307"/>
    </location>
</feature>
<evidence type="ECO:0000256" key="2">
    <source>
        <dbReference type="ARBA" id="ARBA00022475"/>
    </source>
</evidence>
<gene>
    <name evidence="8" type="ORF">J2W49_002002</name>
</gene>
<dbReference type="Gene3D" id="3.90.550.10">
    <property type="entry name" value="Spore Coat Polysaccharide Biosynthesis Protein SpsA, Chain A"/>
    <property type="match status" value="1"/>
</dbReference>
<dbReference type="EMBL" id="JAVDWU010000003">
    <property type="protein sequence ID" value="MDR7150047.1"/>
    <property type="molecule type" value="Genomic_DNA"/>
</dbReference>
<keyword evidence="6" id="KW-1133">Transmembrane helix</keyword>
<evidence type="ECO:0000256" key="6">
    <source>
        <dbReference type="SAM" id="Phobius"/>
    </source>
</evidence>
<keyword evidence="4" id="KW-0808">Transferase</keyword>
<dbReference type="InterPro" id="IPR001173">
    <property type="entry name" value="Glyco_trans_2-like"/>
</dbReference>
<dbReference type="Proteomes" id="UP001265700">
    <property type="component" value="Unassembled WGS sequence"/>
</dbReference>
<sequence length="325" mass="36982">MTSAQAHTTLGVVVIGRNEGERLRRCLDSVKHFDAQIVYVDSGSTDTSRTMAAEMGASVVELDMSAPFTAARARNEGVFHLLELQPFIEYIFFVDGDCEVAPGWLHASIQYLQDHSDCAVVCGRRRERFPQQTMYNRLCDQEWDTPIGEARQCGGDAVMRTLAITSVNGYRGSMIAGEEPELCVRLRQKGWSIYRLDHEMTLHDAAITRFGQWWKRSMRAGHAYAEGAWLHGGLPERHCVAETHRALLWGAGIPLTVTALALIWGPWWMMLLSIYPLQLFRLWRKNRSFLTAWFMLVGKFAETLGILKFHWTRIKGDAAQIIEYK</sequence>
<keyword evidence="6" id="KW-0812">Transmembrane</keyword>
<keyword evidence="2" id="KW-1003">Cell membrane</keyword>
<feature type="domain" description="Glycosyltransferase 2-like" evidence="7">
    <location>
        <begin position="12"/>
        <end position="130"/>
    </location>
</feature>
<evidence type="ECO:0000313" key="9">
    <source>
        <dbReference type="Proteomes" id="UP001265700"/>
    </source>
</evidence>
<evidence type="ECO:0000256" key="5">
    <source>
        <dbReference type="ARBA" id="ARBA00023136"/>
    </source>
</evidence>
<evidence type="ECO:0000313" key="8">
    <source>
        <dbReference type="EMBL" id="MDR7150047.1"/>
    </source>
</evidence>
<keyword evidence="3" id="KW-0328">Glycosyltransferase</keyword>
<reference evidence="8 9" key="1">
    <citation type="submission" date="2023-07" db="EMBL/GenBank/DDBJ databases">
        <title>Sorghum-associated microbial communities from plants grown in Nebraska, USA.</title>
        <authorList>
            <person name="Schachtman D."/>
        </authorList>
    </citation>
    <scope>NUCLEOTIDE SEQUENCE [LARGE SCALE GENOMIC DNA]</scope>
    <source>
        <strain evidence="8 9">4249</strain>
    </source>
</reference>
<comment type="subcellular location">
    <subcellularLocation>
        <location evidence="1">Cell membrane</location>
    </subcellularLocation>
</comment>
<protein>
    <submittedName>
        <fullName evidence="8">Glycosyltransferase involved in cell wall biosynthesis</fullName>
    </submittedName>
</protein>
<accession>A0ABU1WMA3</accession>
<keyword evidence="9" id="KW-1185">Reference proteome</keyword>
<organism evidence="8 9">
    <name type="scientific">Hydrogenophaga palleronii</name>
    <dbReference type="NCBI Taxonomy" id="65655"/>
    <lineage>
        <taxon>Bacteria</taxon>
        <taxon>Pseudomonadati</taxon>
        <taxon>Pseudomonadota</taxon>
        <taxon>Betaproteobacteria</taxon>
        <taxon>Burkholderiales</taxon>
        <taxon>Comamonadaceae</taxon>
        <taxon>Hydrogenophaga</taxon>
    </lineage>
</organism>
<dbReference type="RefSeq" id="WP_310315092.1">
    <property type="nucleotide sequence ID" value="NZ_JAVDWU010000003.1"/>
</dbReference>